<proteinExistence type="predicted"/>
<reference evidence="2 3" key="1">
    <citation type="submission" date="2024-09" db="EMBL/GenBank/DDBJ databases">
        <authorList>
            <person name="Sun Q."/>
            <person name="Mori K."/>
        </authorList>
    </citation>
    <scope>NUCLEOTIDE SEQUENCE [LARGE SCALE GENOMIC DNA]</scope>
    <source>
        <strain evidence="2 3">JCM 3331</strain>
    </source>
</reference>
<evidence type="ECO:0000313" key="2">
    <source>
        <dbReference type="EMBL" id="MFB9576346.1"/>
    </source>
</evidence>
<keyword evidence="3" id="KW-1185">Reference proteome</keyword>
<name>A0ABV5RGX1_9ACTN</name>
<accession>A0ABV5RGX1</accession>
<feature type="domain" description="DUF397" evidence="1">
    <location>
        <begin position="13"/>
        <end position="64"/>
    </location>
</feature>
<organism evidence="2 3">
    <name type="scientific">Streptomyces yanii</name>
    <dbReference type="NCBI Taxonomy" id="78510"/>
    <lineage>
        <taxon>Bacteria</taxon>
        <taxon>Bacillati</taxon>
        <taxon>Actinomycetota</taxon>
        <taxon>Actinomycetes</taxon>
        <taxon>Kitasatosporales</taxon>
        <taxon>Streptomycetaceae</taxon>
        <taxon>Streptomyces</taxon>
    </lineage>
</organism>
<dbReference type="EMBL" id="JBHMCG010000129">
    <property type="protein sequence ID" value="MFB9576346.1"/>
    <property type="molecule type" value="Genomic_DNA"/>
</dbReference>
<protein>
    <submittedName>
        <fullName evidence="2">DUF397 domain-containing protein</fullName>
    </submittedName>
</protein>
<dbReference type="Proteomes" id="UP001589710">
    <property type="component" value="Unassembled WGS sequence"/>
</dbReference>
<gene>
    <name evidence="2" type="ORF">ACFFTL_29715</name>
</gene>
<evidence type="ECO:0000313" key="3">
    <source>
        <dbReference type="Proteomes" id="UP001589710"/>
    </source>
</evidence>
<dbReference type="RefSeq" id="WP_345515412.1">
    <property type="nucleotide sequence ID" value="NZ_BAAAXD010000031.1"/>
</dbReference>
<evidence type="ECO:0000259" key="1">
    <source>
        <dbReference type="Pfam" id="PF04149"/>
    </source>
</evidence>
<dbReference type="InterPro" id="IPR007278">
    <property type="entry name" value="DUF397"/>
</dbReference>
<dbReference type="Pfam" id="PF04149">
    <property type="entry name" value="DUF397"/>
    <property type="match status" value="1"/>
</dbReference>
<sequence>MSIGRATSSSEHLVWFKSSYSGSDGDNCVEVAVTHEVVRVRDSKETGQPGQRDTDTSWTEFVAYACG</sequence>
<comment type="caution">
    <text evidence="2">The sequence shown here is derived from an EMBL/GenBank/DDBJ whole genome shotgun (WGS) entry which is preliminary data.</text>
</comment>